<dbReference type="InterPro" id="IPR009875">
    <property type="entry name" value="PilZ_domain"/>
</dbReference>
<dbReference type="AlphaFoldDB" id="F3Z016"/>
<feature type="domain" description="PilZ" evidence="1">
    <location>
        <begin position="4"/>
        <end position="102"/>
    </location>
</feature>
<evidence type="ECO:0000313" key="2">
    <source>
        <dbReference type="EMBL" id="EGJ52045.1"/>
    </source>
</evidence>
<dbReference type="RefSeq" id="WP_014261641.1">
    <property type="nucleotide sequence ID" value="NC_016629.1"/>
</dbReference>
<dbReference type="EMBL" id="CP003221">
    <property type="protein sequence ID" value="EGJ52045.1"/>
    <property type="molecule type" value="Genomic_DNA"/>
</dbReference>
<dbReference type="GO" id="GO:0035438">
    <property type="term" value="F:cyclic-di-GMP binding"/>
    <property type="evidence" value="ECO:0007669"/>
    <property type="project" value="InterPro"/>
</dbReference>
<dbReference type="Gene3D" id="2.40.10.220">
    <property type="entry name" value="predicted glycosyltransferase like domains"/>
    <property type="match status" value="1"/>
</dbReference>
<dbReference type="Pfam" id="PF07238">
    <property type="entry name" value="PilZ"/>
    <property type="match status" value="1"/>
</dbReference>
<evidence type="ECO:0000313" key="3">
    <source>
        <dbReference type="Proteomes" id="UP000007844"/>
    </source>
</evidence>
<protein>
    <recommendedName>
        <fullName evidence="1">PilZ domain-containing protein</fullName>
    </recommendedName>
</protein>
<reference evidence="2 3" key="1">
    <citation type="journal article" date="2011" name="J. Bacteriol.">
        <title>Genome sequence of the mercury-methylating and pleomorphic Desulfovibrio africanus Strain Walvis Bay.</title>
        <authorList>
            <person name="Brown S.D."/>
            <person name="Wall J.D."/>
            <person name="Kucken A.M."/>
            <person name="Gilmour C.C."/>
            <person name="Podar M."/>
            <person name="Brandt C.C."/>
            <person name="Teshima H."/>
            <person name="Detter J.C."/>
            <person name="Han C.S."/>
            <person name="Land M.L."/>
            <person name="Lucas S."/>
            <person name="Han J."/>
            <person name="Pennacchio L."/>
            <person name="Nolan M."/>
            <person name="Pitluck S."/>
            <person name="Woyke T."/>
            <person name="Goodwin L."/>
            <person name="Palumbo A.V."/>
            <person name="Elias D.A."/>
        </authorList>
    </citation>
    <scope>NUCLEOTIDE SEQUENCE [LARGE SCALE GENOMIC DNA]</scope>
    <source>
        <strain evidence="2 3">Walvis Bay</strain>
    </source>
</reference>
<proteinExistence type="predicted"/>
<name>F3Z016_DESAF</name>
<gene>
    <name evidence="2" type="ORF">Desaf_3769</name>
</gene>
<dbReference type="KEGG" id="daf:Desaf_3769"/>
<dbReference type="SUPFAM" id="SSF141371">
    <property type="entry name" value="PilZ domain-like"/>
    <property type="match status" value="1"/>
</dbReference>
<dbReference type="Proteomes" id="UP000007844">
    <property type="component" value="Chromosome"/>
</dbReference>
<keyword evidence="3" id="KW-1185">Reference proteome</keyword>
<sequence>MTDEKRRFQRRKPQHYEYVLFSTEEGQRMLCPLEDLSAGGMRIGCSGEAVARLTPKLPISIDDCPQNLRNVLRRMRGEIVWAMDGSRGVSFYDDLCVTNQELHALLDEPKALPWAEWPE</sequence>
<accession>F3Z016</accession>
<dbReference type="HOGENOM" id="CLU_2057556_0_0_7"/>
<organism evidence="2 3">
    <name type="scientific">Desulfocurvibacter africanus subsp. africanus str. Walvis Bay</name>
    <dbReference type="NCBI Taxonomy" id="690850"/>
    <lineage>
        <taxon>Bacteria</taxon>
        <taxon>Pseudomonadati</taxon>
        <taxon>Thermodesulfobacteriota</taxon>
        <taxon>Desulfovibrionia</taxon>
        <taxon>Desulfovibrionales</taxon>
        <taxon>Desulfovibrionaceae</taxon>
        <taxon>Desulfocurvibacter</taxon>
    </lineage>
</organism>
<evidence type="ECO:0000259" key="1">
    <source>
        <dbReference type="Pfam" id="PF07238"/>
    </source>
</evidence>
<dbReference type="STRING" id="690850.Desaf_3769"/>